<dbReference type="Gene3D" id="3.40.630.10">
    <property type="entry name" value="Zn peptidases"/>
    <property type="match status" value="1"/>
</dbReference>
<keyword evidence="2 5" id="KW-0378">Hydrolase</keyword>
<comment type="caution">
    <text evidence="5">The sequence shown here is derived from an EMBL/GenBank/DDBJ whole genome shotgun (WGS) entry which is preliminary data.</text>
</comment>
<dbReference type="InterPro" id="IPR002933">
    <property type="entry name" value="Peptidase_M20"/>
</dbReference>
<feature type="binding site" evidence="3">
    <location>
        <position position="364"/>
    </location>
    <ligand>
        <name>Mn(2+)</name>
        <dbReference type="ChEBI" id="CHEBI:29035"/>
        <label>2</label>
    </ligand>
</feature>
<feature type="binding site" evidence="3">
    <location>
        <position position="104"/>
    </location>
    <ligand>
        <name>Mn(2+)</name>
        <dbReference type="ChEBI" id="CHEBI:29035"/>
        <label>2</label>
    </ligand>
</feature>
<feature type="binding site" evidence="3">
    <location>
        <position position="140"/>
    </location>
    <ligand>
        <name>Mn(2+)</name>
        <dbReference type="ChEBI" id="CHEBI:29035"/>
        <label>2</label>
    </ligand>
</feature>
<dbReference type="SUPFAM" id="SSF55031">
    <property type="entry name" value="Bacterial exopeptidase dimerisation domain"/>
    <property type="match status" value="1"/>
</dbReference>
<organism evidence="5 6">
    <name type="scientific">Megasphaera vaginalis</name>
    <name type="common">ex Srinivasan et al. 2021</name>
    <dbReference type="NCBI Taxonomy" id="1111454"/>
    <lineage>
        <taxon>Bacteria</taxon>
        <taxon>Bacillati</taxon>
        <taxon>Bacillota</taxon>
        <taxon>Negativicutes</taxon>
        <taxon>Veillonellales</taxon>
        <taxon>Veillonellaceae</taxon>
        <taxon>Megasphaera</taxon>
    </lineage>
</organism>
<accession>U7UT34</accession>
<keyword evidence="3" id="KW-0479">Metal-binding</keyword>
<evidence type="ECO:0000259" key="4">
    <source>
        <dbReference type="Pfam" id="PF07687"/>
    </source>
</evidence>
<dbReference type="InterPro" id="IPR011650">
    <property type="entry name" value="Peptidase_M20_dimer"/>
</dbReference>
<dbReference type="AlphaFoldDB" id="U7UT34"/>
<sequence length="398" mass="43996">MNFKDLSEQLEQYIIERRRYFHAHPELSFEEVNTTKEIAKELTAMGLDVHVYPDYPGCWALIKGGKATPKSKTVALRADIDALPVEEHTGLPFASENKGVMHACGHDCHIAMLLGGVKMLLSHKAELAGNVKIIFQAAEESCYGARYYIENGFLDDVDAIYGTHIWGDFDSPYMNFDNGPRMASCDNFQIIVEGKSAHGSAPHQGTDAIVTAADIISQIQTLVARKNNPINPLVITIGEITGGQRFNIIANKVTMKGTIRTHSKEVRESVEGWIRNLIENIAKAHEAKATLLYEPYLIPVINEHETLNSIAEKAAIKLFGKEALGPLAKMMGSEDFALYMEKVPGIFGFVGARNAALGIVEKNHNDRFTVDESVLKRGAAMYAQFAYDYLEAMTSSNL</sequence>
<dbReference type="GO" id="GO:0046872">
    <property type="term" value="F:metal ion binding"/>
    <property type="evidence" value="ECO:0007669"/>
    <property type="project" value="UniProtKB-KW"/>
</dbReference>
<proteinExistence type="inferred from homology"/>
<feature type="binding site" evidence="3">
    <location>
        <position position="164"/>
    </location>
    <ligand>
        <name>Mn(2+)</name>
        <dbReference type="ChEBI" id="CHEBI:29035"/>
        <label>2</label>
    </ligand>
</feature>
<comment type="cofactor">
    <cofactor evidence="3">
        <name>Mn(2+)</name>
        <dbReference type="ChEBI" id="CHEBI:29035"/>
    </cofactor>
    <text evidence="3">The Mn(2+) ion enhances activity.</text>
</comment>
<dbReference type="InterPro" id="IPR017439">
    <property type="entry name" value="Amidohydrolase"/>
</dbReference>
<dbReference type="PANTHER" id="PTHR11014">
    <property type="entry name" value="PEPTIDASE M20 FAMILY MEMBER"/>
    <property type="match status" value="1"/>
</dbReference>
<keyword evidence="3" id="KW-0464">Manganese</keyword>
<reference evidence="5 6" key="1">
    <citation type="submission" date="2013-09" db="EMBL/GenBank/DDBJ databases">
        <authorList>
            <person name="Durkin A.S."/>
            <person name="Haft D.R."/>
            <person name="McCorrison J."/>
            <person name="Torralba M."/>
            <person name="Gillis M."/>
            <person name="Haft D.H."/>
            <person name="Methe B."/>
            <person name="Sutton G."/>
            <person name="Nelson K.E."/>
        </authorList>
    </citation>
    <scope>NUCLEOTIDE SEQUENCE [LARGE SCALE GENOMIC DNA]</scope>
    <source>
        <strain evidence="5 6">BV3C16-1</strain>
    </source>
</reference>
<dbReference type="RefSeq" id="WP_023052630.1">
    <property type="nucleotide sequence ID" value="NZ_AWXA01000004.1"/>
</dbReference>
<evidence type="ECO:0000313" key="6">
    <source>
        <dbReference type="Proteomes" id="UP000017090"/>
    </source>
</evidence>
<dbReference type="STRING" id="1111454.HMPREF1250_1285"/>
<dbReference type="SUPFAM" id="SSF53187">
    <property type="entry name" value="Zn-dependent exopeptidases"/>
    <property type="match status" value="1"/>
</dbReference>
<evidence type="ECO:0000256" key="3">
    <source>
        <dbReference type="PIRSR" id="PIRSR005962-1"/>
    </source>
</evidence>
<comment type="similarity">
    <text evidence="1">Belongs to the peptidase M20 family.</text>
</comment>
<evidence type="ECO:0000256" key="1">
    <source>
        <dbReference type="ARBA" id="ARBA00006153"/>
    </source>
</evidence>
<dbReference type="PIRSF" id="PIRSF005962">
    <property type="entry name" value="Pept_M20D_amidohydro"/>
    <property type="match status" value="1"/>
</dbReference>
<dbReference type="Pfam" id="PF07687">
    <property type="entry name" value="M20_dimer"/>
    <property type="match status" value="1"/>
</dbReference>
<dbReference type="Pfam" id="PF01546">
    <property type="entry name" value="Peptidase_M20"/>
    <property type="match status" value="1"/>
</dbReference>
<dbReference type="EMBL" id="AWXA01000004">
    <property type="protein sequence ID" value="ERT62456.1"/>
    <property type="molecule type" value="Genomic_DNA"/>
</dbReference>
<dbReference type="OrthoDB" id="1633187at2"/>
<dbReference type="InterPro" id="IPR036264">
    <property type="entry name" value="Bact_exopeptidase_dim_dom"/>
</dbReference>
<dbReference type="GO" id="GO:0016787">
    <property type="term" value="F:hydrolase activity"/>
    <property type="evidence" value="ECO:0007669"/>
    <property type="project" value="UniProtKB-KW"/>
</dbReference>
<dbReference type="eggNOG" id="COG1473">
    <property type="taxonomic scope" value="Bacteria"/>
</dbReference>
<dbReference type="PANTHER" id="PTHR11014:SF63">
    <property type="entry name" value="METALLOPEPTIDASE, PUTATIVE (AFU_ORTHOLOGUE AFUA_6G09600)-RELATED"/>
    <property type="match status" value="1"/>
</dbReference>
<dbReference type="Gene3D" id="3.30.70.360">
    <property type="match status" value="1"/>
</dbReference>
<dbReference type="FunFam" id="3.30.70.360:FF:000014">
    <property type="entry name" value="N-acyl-L-amino acid amidohydrolase"/>
    <property type="match status" value="1"/>
</dbReference>
<feature type="domain" description="Peptidase M20 dimerisation" evidence="4">
    <location>
        <begin position="188"/>
        <end position="285"/>
    </location>
</feature>
<dbReference type="Proteomes" id="UP000017090">
    <property type="component" value="Unassembled WGS sequence"/>
</dbReference>
<evidence type="ECO:0000313" key="5">
    <source>
        <dbReference type="EMBL" id="ERT62456.1"/>
    </source>
</evidence>
<gene>
    <name evidence="5" type="ORF">HMPREF1250_1285</name>
</gene>
<protein>
    <submittedName>
        <fullName evidence="5">Amidohydrolase</fullName>
    </submittedName>
</protein>
<keyword evidence="6" id="KW-1185">Reference proteome</keyword>
<feature type="binding site" evidence="3">
    <location>
        <position position="106"/>
    </location>
    <ligand>
        <name>Mn(2+)</name>
        <dbReference type="ChEBI" id="CHEBI:29035"/>
        <label>2</label>
    </ligand>
</feature>
<dbReference type="NCBIfam" id="TIGR01891">
    <property type="entry name" value="amidohydrolases"/>
    <property type="match status" value="1"/>
</dbReference>
<name>U7UT34_9FIRM</name>
<dbReference type="PATRIC" id="fig|1111454.3.peg.109"/>
<evidence type="ECO:0000256" key="2">
    <source>
        <dbReference type="ARBA" id="ARBA00022801"/>
    </source>
</evidence>